<dbReference type="EMBL" id="SRYA01000009">
    <property type="protein sequence ID" value="TGY97199.1"/>
    <property type="molecule type" value="Genomic_DNA"/>
</dbReference>
<gene>
    <name evidence="1" type="ORF">E5329_05870</name>
</gene>
<evidence type="ECO:0000313" key="2">
    <source>
        <dbReference type="Proteomes" id="UP000304953"/>
    </source>
</evidence>
<name>A0AC61RYV8_9FIRM</name>
<reference evidence="1" key="1">
    <citation type="submission" date="2019-04" db="EMBL/GenBank/DDBJ databases">
        <title>Microbes associate with the intestines of laboratory mice.</title>
        <authorList>
            <person name="Navarre W."/>
            <person name="Wong E."/>
            <person name="Huang K."/>
            <person name="Tropini C."/>
            <person name="Ng K."/>
            <person name="Yu B."/>
        </authorList>
    </citation>
    <scope>NUCLEOTIDE SEQUENCE</scope>
    <source>
        <strain evidence="1">NM01_1-7b</strain>
    </source>
</reference>
<evidence type="ECO:0000313" key="1">
    <source>
        <dbReference type="EMBL" id="TGY97199.1"/>
    </source>
</evidence>
<keyword evidence="2" id="KW-1185">Reference proteome</keyword>
<dbReference type="Proteomes" id="UP000304953">
    <property type="component" value="Unassembled WGS sequence"/>
</dbReference>
<proteinExistence type="predicted"/>
<sequence length="169" mass="19818">MRRRTALEHQYFHQALADFVGDMAYGGAICHLADLGYTVEQIIKELDYPISRERAGAAVWQHYLAKGIILLEEPQAEPLIEKVSYVREYGKYGAAHFRRVVEKEECPQEKYYPCDFGKKRYQNEASFLRELESLQRSDREYILGLPWPLQRVYHAADQRMTRIMKTLGN</sequence>
<comment type="caution">
    <text evidence="1">The sequence shown here is derived from an EMBL/GenBank/DDBJ whole genome shotgun (WGS) entry which is preliminary data.</text>
</comment>
<accession>A0AC61RYV8</accession>
<protein>
    <submittedName>
        <fullName evidence="1">Uncharacterized protein</fullName>
    </submittedName>
</protein>
<organism evidence="1 2">
    <name type="scientific">Petralouisia muris</name>
    <dbReference type="NCBI Taxonomy" id="3032872"/>
    <lineage>
        <taxon>Bacteria</taxon>
        <taxon>Bacillati</taxon>
        <taxon>Bacillota</taxon>
        <taxon>Clostridia</taxon>
        <taxon>Lachnospirales</taxon>
        <taxon>Lachnospiraceae</taxon>
        <taxon>Petralouisia</taxon>
    </lineage>
</organism>